<comment type="pathway">
    <text evidence="1">Cell wall biogenesis; peptidoglycan biosynthesis.</text>
</comment>
<dbReference type="InterPro" id="IPR009647">
    <property type="entry name" value="PBP_C"/>
</dbReference>
<dbReference type="Proteomes" id="UP000094893">
    <property type="component" value="Unassembled WGS sequence"/>
</dbReference>
<evidence type="ECO:0000313" key="17">
    <source>
        <dbReference type="EMBL" id="OCX72143.1"/>
    </source>
</evidence>
<gene>
    <name evidence="16" type="ORF">A6M23_19875</name>
    <name evidence="17" type="ORF">A6P07_10615</name>
</gene>
<keyword evidence="7" id="KW-0808">Transferase</keyword>
<evidence type="ECO:0000256" key="8">
    <source>
        <dbReference type="ARBA" id="ARBA00022801"/>
    </source>
</evidence>
<proteinExistence type="inferred from homology"/>
<evidence type="ECO:0000256" key="4">
    <source>
        <dbReference type="ARBA" id="ARBA00022645"/>
    </source>
</evidence>
<dbReference type="GO" id="GO:0008658">
    <property type="term" value="F:penicillin binding"/>
    <property type="evidence" value="ECO:0007669"/>
    <property type="project" value="InterPro"/>
</dbReference>
<dbReference type="SUPFAM" id="SSF56601">
    <property type="entry name" value="beta-lactamase/transpeptidase-like"/>
    <property type="match status" value="1"/>
</dbReference>
<evidence type="ECO:0000256" key="7">
    <source>
        <dbReference type="ARBA" id="ARBA00022679"/>
    </source>
</evidence>
<dbReference type="InterPro" id="IPR001264">
    <property type="entry name" value="Glyco_trans_51"/>
</dbReference>
<sequence length="686" mass="74447">MSGRKTDRIFSSILRGGRRCLWPRGRYAWWRRIGHWLLLSIILVAVVAWFMPPDTQMLKQEGRIIYDRRGHVLSMFLNHQQQWAFATPAKRVSPVLIQMLIAIEDQNFAWDPGIDPLAIIRAAGQMIMAGHVVSGASTLTMQVTRMLHPAPRTLPVKIVEALQAISLYEHYSKSAVLSMWLSLAPEGSNIQGIEAAAHAWFNQSPRTLGPAQAAFLVMMVRNPNRLNPLTHPRAALATRNQILREAQRRGIISNAALERALATALPQRLYSMPLLSPQVASTLPSGTHSTIDAPMDRAVADIAQHALQQMAPSESIAIVVVSLKTKGIRAIYSGDWGNVQRDGFVDMTRAIRSPGSALKPFLYGLGFAAGIIRPSTNVADFPSNFGAYEPNDYNDRYMGVVTATTALRRSLNVPAVDLIEAYGPLRFAAHLRAAGTPLLLPYGADPALPLALGGAGISMRRLLALYTGLANNGVVERLHLIAGQHRRARRLLSPYAAEDVTAILNRPFPFGGPGGIAWKTGTSAGNRDDWAIGYNHRYAAAVWIGQPNGAALPGDTALAAIPILAKVFSILPGQPIDIHPTTRSLTLQRQPMGTLLEIASPAPGSHLTVGEPVSIRVIGGNRPFHFLLDGRPLASNPALRSVDWTPAVAGFYQLSILDASGQLVKRALRAVPPISAANVEWGNNVH</sequence>
<dbReference type="Pfam" id="PF00905">
    <property type="entry name" value="Transpeptidase"/>
    <property type="match status" value="1"/>
</dbReference>
<comment type="similarity">
    <text evidence="3">In the N-terminal section; belongs to the glycosyltransferase 51 family.</text>
</comment>
<dbReference type="GO" id="GO:0009252">
    <property type="term" value="P:peptidoglycan biosynthetic process"/>
    <property type="evidence" value="ECO:0007669"/>
    <property type="project" value="UniProtKB-UniPathway"/>
</dbReference>
<evidence type="ECO:0000256" key="5">
    <source>
        <dbReference type="ARBA" id="ARBA00022670"/>
    </source>
</evidence>
<accession>A0A1C2I837</accession>
<evidence type="ECO:0000313" key="19">
    <source>
        <dbReference type="Proteomes" id="UP000095008"/>
    </source>
</evidence>
<keyword evidence="8" id="KW-0378">Hydrolase</keyword>
<dbReference type="AlphaFoldDB" id="A0A1C2I837"/>
<protein>
    <recommendedName>
        <fullName evidence="10">peptidoglycan glycosyltransferase</fullName>
        <ecNumber evidence="10">2.4.99.28</ecNumber>
    </recommendedName>
</protein>
<dbReference type="RefSeq" id="WP_024894378.1">
    <property type="nucleotide sequence ID" value="NZ_LWRY01000299.1"/>
</dbReference>
<comment type="caution">
    <text evidence="17">The sequence shown here is derived from an EMBL/GenBank/DDBJ whole genome shotgun (WGS) entry which is preliminary data.</text>
</comment>
<dbReference type="EMBL" id="LWRY01000299">
    <property type="protein sequence ID" value="OCX67818.1"/>
    <property type="molecule type" value="Genomic_DNA"/>
</dbReference>
<keyword evidence="12" id="KW-1133">Transmembrane helix</keyword>
<dbReference type="InterPro" id="IPR036950">
    <property type="entry name" value="PBP_transglycosylase"/>
</dbReference>
<dbReference type="EC" id="2.4.99.28" evidence="10"/>
<keyword evidence="4" id="KW-0121">Carboxypeptidase</keyword>
<dbReference type="InterPro" id="IPR023346">
    <property type="entry name" value="Lysozyme-like_dom_sf"/>
</dbReference>
<evidence type="ECO:0000313" key="18">
    <source>
        <dbReference type="Proteomes" id="UP000094893"/>
    </source>
</evidence>
<dbReference type="PANTHER" id="PTHR32282:SF15">
    <property type="entry name" value="PENICILLIN-BINDING PROTEIN 1C"/>
    <property type="match status" value="1"/>
</dbReference>
<feature type="domain" description="Penicillin-binding C-terminal" evidence="15">
    <location>
        <begin position="590"/>
        <end position="665"/>
    </location>
</feature>
<dbReference type="InterPro" id="IPR001460">
    <property type="entry name" value="PCN-bd_Tpept"/>
</dbReference>
<dbReference type="InterPro" id="IPR012338">
    <property type="entry name" value="Beta-lactam/transpept-like"/>
</dbReference>
<keyword evidence="9" id="KW-0511">Multifunctional enzyme</keyword>
<evidence type="ECO:0000256" key="2">
    <source>
        <dbReference type="ARBA" id="ARBA00007090"/>
    </source>
</evidence>
<dbReference type="InterPro" id="IPR050396">
    <property type="entry name" value="Glycosyltr_51/Transpeptidase"/>
</dbReference>
<evidence type="ECO:0000256" key="1">
    <source>
        <dbReference type="ARBA" id="ARBA00004752"/>
    </source>
</evidence>
<dbReference type="SUPFAM" id="SSF53955">
    <property type="entry name" value="Lysozyme-like"/>
    <property type="match status" value="1"/>
</dbReference>
<dbReference type="InterPro" id="IPR023193">
    <property type="entry name" value="EPSP_synthase_CS"/>
</dbReference>
<dbReference type="Gene3D" id="1.10.3810.10">
    <property type="entry name" value="Biosynthetic peptidoglycan transglycosylase-like"/>
    <property type="match status" value="1"/>
</dbReference>
<dbReference type="GO" id="GO:0006508">
    <property type="term" value="P:proteolysis"/>
    <property type="evidence" value="ECO:0007669"/>
    <property type="project" value="UniProtKB-KW"/>
</dbReference>
<evidence type="ECO:0000259" key="15">
    <source>
        <dbReference type="Pfam" id="PF06832"/>
    </source>
</evidence>
<dbReference type="Pfam" id="PF00912">
    <property type="entry name" value="Transgly"/>
    <property type="match status" value="1"/>
</dbReference>
<comment type="catalytic activity">
    <reaction evidence="11">
        <text>[GlcNAc-(1-&gt;4)-Mur2Ac(oyl-L-Ala-gamma-D-Glu-L-Lys-D-Ala-D-Ala)](n)-di-trans,octa-cis-undecaprenyl diphosphate + beta-D-GlcNAc-(1-&gt;4)-Mur2Ac(oyl-L-Ala-gamma-D-Glu-L-Lys-D-Ala-D-Ala)-di-trans,octa-cis-undecaprenyl diphosphate = [GlcNAc-(1-&gt;4)-Mur2Ac(oyl-L-Ala-gamma-D-Glu-L-Lys-D-Ala-D-Ala)](n+1)-di-trans,octa-cis-undecaprenyl diphosphate + di-trans,octa-cis-undecaprenyl diphosphate + H(+)</text>
        <dbReference type="Rhea" id="RHEA:23708"/>
        <dbReference type="Rhea" id="RHEA-COMP:9602"/>
        <dbReference type="Rhea" id="RHEA-COMP:9603"/>
        <dbReference type="ChEBI" id="CHEBI:15378"/>
        <dbReference type="ChEBI" id="CHEBI:58405"/>
        <dbReference type="ChEBI" id="CHEBI:60033"/>
        <dbReference type="ChEBI" id="CHEBI:78435"/>
        <dbReference type="EC" id="2.4.99.28"/>
    </reaction>
</comment>
<keyword evidence="6" id="KW-0328">Glycosyltransferase</keyword>
<evidence type="ECO:0000259" key="13">
    <source>
        <dbReference type="Pfam" id="PF00905"/>
    </source>
</evidence>
<dbReference type="OrthoDB" id="5287259at2"/>
<dbReference type="EMBL" id="LWSA01000150">
    <property type="protein sequence ID" value="OCX72143.1"/>
    <property type="molecule type" value="Genomic_DNA"/>
</dbReference>
<evidence type="ECO:0000256" key="11">
    <source>
        <dbReference type="ARBA" id="ARBA00049902"/>
    </source>
</evidence>
<keyword evidence="19" id="KW-1185">Reference proteome</keyword>
<dbReference type="Pfam" id="PF06832">
    <property type="entry name" value="BiPBP_C"/>
    <property type="match status" value="1"/>
</dbReference>
<dbReference type="Gene3D" id="3.40.710.10">
    <property type="entry name" value="DD-peptidase/beta-lactamase superfamily"/>
    <property type="match status" value="1"/>
</dbReference>
<keyword evidence="12" id="KW-0812">Transmembrane</keyword>
<dbReference type="Proteomes" id="UP000095008">
    <property type="component" value="Unassembled WGS sequence"/>
</dbReference>
<comment type="similarity">
    <text evidence="2">In the C-terminal section; belongs to the transpeptidase family.</text>
</comment>
<evidence type="ECO:0000256" key="9">
    <source>
        <dbReference type="ARBA" id="ARBA00023268"/>
    </source>
</evidence>
<evidence type="ECO:0000256" key="10">
    <source>
        <dbReference type="ARBA" id="ARBA00044770"/>
    </source>
</evidence>
<evidence type="ECO:0000256" key="6">
    <source>
        <dbReference type="ARBA" id="ARBA00022676"/>
    </source>
</evidence>
<evidence type="ECO:0000259" key="14">
    <source>
        <dbReference type="Pfam" id="PF00912"/>
    </source>
</evidence>
<organism evidence="17 18">
    <name type="scientific">Acidithiobacillus thiooxidans</name>
    <name type="common">Thiobacillus thiooxidans</name>
    <dbReference type="NCBI Taxonomy" id="930"/>
    <lineage>
        <taxon>Bacteria</taxon>
        <taxon>Pseudomonadati</taxon>
        <taxon>Pseudomonadota</taxon>
        <taxon>Acidithiobacillia</taxon>
        <taxon>Acidithiobacillales</taxon>
        <taxon>Acidithiobacillaceae</taxon>
        <taxon>Acidithiobacillus</taxon>
    </lineage>
</organism>
<dbReference type="PANTHER" id="PTHR32282">
    <property type="entry name" value="BINDING PROTEIN TRANSPEPTIDASE, PUTATIVE-RELATED"/>
    <property type="match status" value="1"/>
</dbReference>
<dbReference type="PROSITE" id="PS00104">
    <property type="entry name" value="EPSP_SYNTHASE_1"/>
    <property type="match status" value="1"/>
</dbReference>
<name>A0A1C2I837_ACITH</name>
<feature type="domain" description="Glycosyl transferase family 51" evidence="14">
    <location>
        <begin position="72"/>
        <end position="246"/>
    </location>
</feature>
<dbReference type="UniPathway" id="UPA00219"/>
<evidence type="ECO:0000256" key="12">
    <source>
        <dbReference type="SAM" id="Phobius"/>
    </source>
</evidence>
<dbReference type="STRING" id="930.GCA_002079865_00652"/>
<dbReference type="GO" id="GO:0008955">
    <property type="term" value="F:peptidoglycan glycosyltransferase activity"/>
    <property type="evidence" value="ECO:0007669"/>
    <property type="project" value="UniProtKB-EC"/>
</dbReference>
<dbReference type="GO" id="GO:0004180">
    <property type="term" value="F:carboxypeptidase activity"/>
    <property type="evidence" value="ECO:0007669"/>
    <property type="project" value="UniProtKB-KW"/>
</dbReference>
<keyword evidence="12" id="KW-0472">Membrane</keyword>
<evidence type="ECO:0000313" key="16">
    <source>
        <dbReference type="EMBL" id="OCX67818.1"/>
    </source>
</evidence>
<feature type="domain" description="Penicillin-binding protein transpeptidase" evidence="13">
    <location>
        <begin position="317"/>
        <end position="548"/>
    </location>
</feature>
<dbReference type="GO" id="GO:0030288">
    <property type="term" value="C:outer membrane-bounded periplasmic space"/>
    <property type="evidence" value="ECO:0007669"/>
    <property type="project" value="TreeGrafter"/>
</dbReference>
<keyword evidence="5" id="KW-0645">Protease</keyword>
<feature type="transmembrane region" description="Helical" evidence="12">
    <location>
        <begin position="33"/>
        <end position="51"/>
    </location>
</feature>
<evidence type="ECO:0000256" key="3">
    <source>
        <dbReference type="ARBA" id="ARBA00007739"/>
    </source>
</evidence>
<reference evidence="17 18" key="1">
    <citation type="journal article" date="2016" name="Int. J. Mol. Sci.">
        <title>Comparative genomics of the extreme acidophile Acidithiobacillus thiooxidans reveals intraspecific divergence and niche adaptation.</title>
        <authorList>
            <person name="Zhang X."/>
            <person name="Feng X."/>
            <person name="Tao J."/>
            <person name="Ma L."/>
            <person name="Xiao Y."/>
            <person name="Liang Y."/>
            <person name="Liu X."/>
            <person name="Yin H."/>
        </authorList>
    </citation>
    <scope>NUCLEOTIDE SEQUENCE [LARGE SCALE GENOMIC DNA]</scope>
    <source>
        <strain evidence="17 18">A02</strain>
        <strain evidence="16">DXS-W</strain>
    </source>
</reference>
<dbReference type="eggNOG" id="COG4953">
    <property type="taxonomic scope" value="Bacteria"/>
</dbReference>